<proteinExistence type="predicted"/>
<evidence type="ECO:0000313" key="3">
    <source>
        <dbReference type="Proteomes" id="UP000028521"/>
    </source>
</evidence>
<evidence type="ECO:0008006" key="4">
    <source>
        <dbReference type="Google" id="ProtNLM"/>
    </source>
</evidence>
<dbReference type="OrthoDB" id="1346821at2"/>
<dbReference type="EMBL" id="JPFK01000007">
    <property type="protein sequence ID" value="KFB00858.1"/>
    <property type="molecule type" value="Genomic_DNA"/>
</dbReference>
<gene>
    <name evidence="2" type="ORF">IA57_10440</name>
</gene>
<accession>A0A084TJH2</accession>
<reference evidence="3" key="2">
    <citation type="submission" date="2014-07" db="EMBL/GenBank/DDBJ databases">
        <title>Genome sequence of Mangrovimonas yunxiaonensis.</title>
        <authorList>
            <person name="Li Y."/>
            <person name="Zheng T."/>
        </authorList>
    </citation>
    <scope>NUCLEOTIDE SEQUENCE [LARGE SCALE GENOMIC DNA]</scope>
    <source>
        <strain evidence="3">LY01</strain>
    </source>
</reference>
<feature type="signal peptide" evidence="1">
    <location>
        <begin position="1"/>
        <end position="22"/>
    </location>
</feature>
<dbReference type="AlphaFoldDB" id="A0A084TJH2"/>
<comment type="caution">
    <text evidence="2">The sequence shown here is derived from an EMBL/GenBank/DDBJ whole genome shotgun (WGS) entry which is preliminary data.</text>
</comment>
<sequence length="185" mass="20549">MKKLNKLVILFCLALTALNCSSDDDNNTEQPQNTNVITLNNETYVVNSVIVEPALGDNTYVSFSNKTETELLDAINNGTQLDNVNIFGIRINQSPLAEQTYSFSDMSNFQFEENAQIINGELEDGNILLDRNNIDTNLNASTGSFTLDLYTVDEIELSFQFTRNDGIIINGSYKGSYISMDNTDG</sequence>
<protein>
    <recommendedName>
        <fullName evidence="4">DUF4382 domain-containing protein</fullName>
    </recommendedName>
</protein>
<dbReference type="RefSeq" id="WP_036122788.1">
    <property type="nucleotide sequence ID" value="NZ_BMET01000004.1"/>
</dbReference>
<evidence type="ECO:0000256" key="1">
    <source>
        <dbReference type="SAM" id="SignalP"/>
    </source>
</evidence>
<name>A0A084TJH2_9FLAO</name>
<keyword evidence="1" id="KW-0732">Signal</keyword>
<evidence type="ECO:0000313" key="2">
    <source>
        <dbReference type="EMBL" id="KFB00858.1"/>
    </source>
</evidence>
<feature type="chain" id="PRO_5001782581" description="DUF4382 domain-containing protein" evidence="1">
    <location>
        <begin position="23"/>
        <end position="185"/>
    </location>
</feature>
<dbReference type="Proteomes" id="UP000028521">
    <property type="component" value="Unassembled WGS sequence"/>
</dbReference>
<reference evidence="2 3" key="1">
    <citation type="journal article" date="2014" name="Genome Announc.">
        <title>Draft Genome Sequence of the Algicidal Bacterium Mangrovimonas yunxiaonensis Strain LY01.</title>
        <authorList>
            <person name="Li Y."/>
            <person name="Zhu H."/>
            <person name="Li C."/>
            <person name="Zhang H."/>
            <person name="Chen Z."/>
            <person name="Zheng W."/>
            <person name="Xu H."/>
            <person name="Zheng T."/>
        </authorList>
    </citation>
    <scope>NUCLEOTIDE SEQUENCE [LARGE SCALE GENOMIC DNA]</scope>
    <source>
        <strain evidence="2 3">LY01</strain>
    </source>
</reference>
<dbReference type="eggNOG" id="ENOG502ZAVZ">
    <property type="taxonomic scope" value="Bacteria"/>
</dbReference>
<organism evidence="2 3">
    <name type="scientific">Mangrovimonas yunxiaonensis</name>
    <dbReference type="NCBI Taxonomy" id="1197477"/>
    <lineage>
        <taxon>Bacteria</taxon>
        <taxon>Pseudomonadati</taxon>
        <taxon>Bacteroidota</taxon>
        <taxon>Flavobacteriia</taxon>
        <taxon>Flavobacteriales</taxon>
        <taxon>Flavobacteriaceae</taxon>
        <taxon>Mangrovimonas</taxon>
    </lineage>
</organism>
<keyword evidence="3" id="KW-1185">Reference proteome</keyword>
<dbReference type="STRING" id="1197477.IA57_10440"/>